<comment type="cofactor">
    <cofactor evidence="14">
        <name>heme c</name>
        <dbReference type="ChEBI" id="CHEBI:61717"/>
    </cofactor>
    <text evidence="14">Binds 1 heme c group covalently per subunit.</text>
</comment>
<dbReference type="SUPFAM" id="SSF81496">
    <property type="entry name" value="Cytochrome c1 subunit of cytochrome bc1 complex (Ubiquinol-cytochrome c reductase), transmembrane anchor"/>
    <property type="match status" value="1"/>
</dbReference>
<evidence type="ECO:0000256" key="4">
    <source>
        <dbReference type="ARBA" id="ARBA00022617"/>
    </source>
</evidence>
<dbReference type="InterPro" id="IPR009056">
    <property type="entry name" value="Cyt_c-like_dom"/>
</dbReference>
<evidence type="ECO:0000259" key="15">
    <source>
        <dbReference type="PROSITE" id="PS51007"/>
    </source>
</evidence>
<comment type="subcellular location">
    <subcellularLocation>
        <location evidence="1">Mitochondrion inner membrane</location>
        <topology evidence="1">Single-pass membrane protein</topology>
    </subcellularLocation>
</comment>
<keyword evidence="5" id="KW-0679">Respiratory chain</keyword>
<keyword evidence="11 14" id="KW-0408">Iron</keyword>
<reference evidence="16 17" key="1">
    <citation type="submission" date="2012-08" db="EMBL/GenBank/DDBJ databases">
        <title>Oryza genome evolution.</title>
        <authorList>
            <person name="Wing R.A."/>
        </authorList>
    </citation>
    <scope>NUCLEOTIDE SEQUENCE</scope>
</reference>
<evidence type="ECO:0000256" key="6">
    <source>
        <dbReference type="ARBA" id="ARBA00022692"/>
    </source>
</evidence>
<dbReference type="PRINTS" id="PR00603">
    <property type="entry name" value="CYTOCHROMEC1"/>
</dbReference>
<protein>
    <recommendedName>
        <fullName evidence="15">Cytochrome c domain-containing protein</fullName>
    </recommendedName>
</protein>
<evidence type="ECO:0000256" key="3">
    <source>
        <dbReference type="ARBA" id="ARBA00022448"/>
    </source>
</evidence>
<evidence type="ECO:0000256" key="14">
    <source>
        <dbReference type="PIRSR" id="PIRSR602326-1"/>
    </source>
</evidence>
<proteinExistence type="inferred from homology"/>
<keyword evidence="7 14" id="KW-0479">Metal-binding</keyword>
<sequence length="384" mass="42197">MQKRNGELRKRPCSPLLPLDSLFLAPLLFSIPLRLTVPDLRGSSARRRRAGSEGPDSFPPASIAFPIINGCWEGHQPAFEESISSICKEGQRASSLIRGSSLLSSSWINHEEASCFTGLRALAILGVGASGLLSFATIASADEAEHGLEAPHYPWPHAGILSSYDHASIRRGHQVYQQVCASCHSMSLISYRDLVGVAYTEEETKAMAAEIEVVDGPNDEGEMFTRPGKLSDRFPQPYANEQAARFSNGGAYPPDLSLITKARHNGQNYVFSLLTGYRDPPAGVSIREGLHYNPYFPGGAIAMPKMLIDGAVEYEDGTPATEAQMGKDVVSFLSWAAEPEMEERKLMGVKWIFLLSLALLQAAYYRRMKWSVYKSRKLVLDVVN</sequence>
<dbReference type="GO" id="GO:0009055">
    <property type="term" value="F:electron transfer activity"/>
    <property type="evidence" value="ECO:0007669"/>
    <property type="project" value="InterPro"/>
</dbReference>
<dbReference type="InterPro" id="IPR021157">
    <property type="entry name" value="Cyt_c1_TM_anchor_C"/>
</dbReference>
<evidence type="ECO:0000256" key="5">
    <source>
        <dbReference type="ARBA" id="ARBA00022660"/>
    </source>
</evidence>
<name>A0A0D9V9Z3_9ORYZ</name>
<keyword evidence="17" id="KW-1185">Reference proteome</keyword>
<dbReference type="eggNOG" id="KOG3052">
    <property type="taxonomic scope" value="Eukaryota"/>
</dbReference>
<dbReference type="STRING" id="77586.A0A0D9V9Z3"/>
<organism evidence="16 17">
    <name type="scientific">Leersia perrieri</name>
    <dbReference type="NCBI Taxonomy" id="77586"/>
    <lineage>
        <taxon>Eukaryota</taxon>
        <taxon>Viridiplantae</taxon>
        <taxon>Streptophyta</taxon>
        <taxon>Embryophyta</taxon>
        <taxon>Tracheophyta</taxon>
        <taxon>Spermatophyta</taxon>
        <taxon>Magnoliopsida</taxon>
        <taxon>Liliopsida</taxon>
        <taxon>Poales</taxon>
        <taxon>Poaceae</taxon>
        <taxon>BOP clade</taxon>
        <taxon>Oryzoideae</taxon>
        <taxon>Oryzeae</taxon>
        <taxon>Oryzinae</taxon>
        <taxon>Leersia</taxon>
    </lineage>
</organism>
<evidence type="ECO:0000256" key="1">
    <source>
        <dbReference type="ARBA" id="ARBA00004434"/>
    </source>
</evidence>
<dbReference type="FunFam" id="1.20.5.100:FF:000003">
    <property type="entry name" value="Cytochrome c1, heme protein, mitochondrial"/>
    <property type="match status" value="1"/>
</dbReference>
<feature type="binding site" description="covalent" evidence="14">
    <location>
        <position position="184"/>
    </location>
    <ligand>
        <name>heme c</name>
        <dbReference type="ChEBI" id="CHEBI:61717"/>
    </ligand>
</feature>
<dbReference type="InterPro" id="IPR036909">
    <property type="entry name" value="Cyt_c-like_dom_sf"/>
</dbReference>
<dbReference type="EnsemblPlants" id="LPERR01G37590.1">
    <property type="protein sequence ID" value="LPERR01G37590.1"/>
    <property type="gene ID" value="LPERR01G37590"/>
</dbReference>
<feature type="binding site" description="covalent" evidence="14">
    <location>
        <position position="183"/>
    </location>
    <ligand>
        <name>heme c</name>
        <dbReference type="ChEBI" id="CHEBI:61717"/>
    </ligand>
</feature>
<dbReference type="Gramene" id="LPERR01G37590.1">
    <property type="protein sequence ID" value="LPERR01G37590.1"/>
    <property type="gene ID" value="LPERR01G37590"/>
</dbReference>
<reference evidence="17" key="2">
    <citation type="submission" date="2013-12" db="EMBL/GenBank/DDBJ databases">
        <authorList>
            <person name="Yu Y."/>
            <person name="Lee S."/>
            <person name="de Baynast K."/>
            <person name="Wissotski M."/>
            <person name="Liu L."/>
            <person name="Talag J."/>
            <person name="Goicoechea J."/>
            <person name="Angelova A."/>
            <person name="Jetty R."/>
            <person name="Kudrna D."/>
            <person name="Golser W."/>
            <person name="Rivera L."/>
            <person name="Zhang J."/>
            <person name="Wing R."/>
        </authorList>
    </citation>
    <scope>NUCLEOTIDE SEQUENCE</scope>
</reference>
<evidence type="ECO:0000256" key="10">
    <source>
        <dbReference type="ARBA" id="ARBA00022989"/>
    </source>
</evidence>
<dbReference type="Proteomes" id="UP000032180">
    <property type="component" value="Chromosome 1"/>
</dbReference>
<evidence type="ECO:0000256" key="12">
    <source>
        <dbReference type="ARBA" id="ARBA00023128"/>
    </source>
</evidence>
<accession>A0A0D9V9Z3</accession>
<feature type="binding site" description="covalent" evidence="14">
    <location>
        <position position="303"/>
    </location>
    <ligand>
        <name>heme c</name>
        <dbReference type="ChEBI" id="CHEBI:61717"/>
    </ligand>
</feature>
<evidence type="ECO:0000256" key="7">
    <source>
        <dbReference type="ARBA" id="ARBA00022723"/>
    </source>
</evidence>
<evidence type="ECO:0000256" key="11">
    <source>
        <dbReference type="ARBA" id="ARBA00023004"/>
    </source>
</evidence>
<evidence type="ECO:0000256" key="2">
    <source>
        <dbReference type="ARBA" id="ARBA00006488"/>
    </source>
</evidence>
<dbReference type="InterPro" id="IPR002326">
    <property type="entry name" value="Cyt_c1"/>
</dbReference>
<keyword evidence="3" id="KW-0813">Transport</keyword>
<evidence type="ECO:0000256" key="8">
    <source>
        <dbReference type="ARBA" id="ARBA00022792"/>
    </source>
</evidence>
<keyword evidence="8" id="KW-0999">Mitochondrion inner membrane</keyword>
<evidence type="ECO:0000256" key="9">
    <source>
        <dbReference type="ARBA" id="ARBA00022982"/>
    </source>
</evidence>
<dbReference type="Pfam" id="PF02167">
    <property type="entry name" value="Cytochrom_C1"/>
    <property type="match status" value="1"/>
</dbReference>
<keyword evidence="4 14" id="KW-0349">Heme</keyword>
<dbReference type="Gene3D" id="1.20.5.100">
    <property type="entry name" value="Cytochrome c1, transmembrane anchor, C-terminal"/>
    <property type="match status" value="1"/>
</dbReference>
<dbReference type="AlphaFoldDB" id="A0A0D9V9Z3"/>
<keyword evidence="13" id="KW-0472">Membrane</keyword>
<dbReference type="GO" id="GO:0006122">
    <property type="term" value="P:mitochondrial electron transport, ubiquinol to cytochrome c"/>
    <property type="evidence" value="ECO:0007669"/>
    <property type="project" value="TreeGrafter"/>
</dbReference>
<reference evidence="16" key="3">
    <citation type="submission" date="2015-04" db="UniProtKB">
        <authorList>
            <consortium name="EnsemblPlants"/>
        </authorList>
    </citation>
    <scope>IDENTIFICATION</scope>
</reference>
<dbReference type="PANTHER" id="PTHR10266:SF3">
    <property type="entry name" value="CYTOCHROME C1, HEME PROTEIN, MITOCHONDRIAL"/>
    <property type="match status" value="1"/>
</dbReference>
<dbReference type="FunFam" id="1.10.760.10:FF:000002">
    <property type="entry name" value="Cytochrome c1, heme protein"/>
    <property type="match status" value="1"/>
</dbReference>
<keyword evidence="6" id="KW-0812">Transmembrane</keyword>
<comment type="similarity">
    <text evidence="2">Belongs to the cytochrome c family.</text>
</comment>
<keyword evidence="9" id="KW-0249">Electron transport</keyword>
<evidence type="ECO:0000313" key="17">
    <source>
        <dbReference type="Proteomes" id="UP000032180"/>
    </source>
</evidence>
<dbReference type="GO" id="GO:0046872">
    <property type="term" value="F:metal ion binding"/>
    <property type="evidence" value="ECO:0007669"/>
    <property type="project" value="UniProtKB-KW"/>
</dbReference>
<dbReference type="SUPFAM" id="SSF46626">
    <property type="entry name" value="Cytochrome c"/>
    <property type="match status" value="1"/>
</dbReference>
<keyword evidence="12" id="KW-0496">Mitochondrion</keyword>
<evidence type="ECO:0000313" key="16">
    <source>
        <dbReference type="EnsemblPlants" id="LPERR01G37590.1"/>
    </source>
</evidence>
<dbReference type="PROSITE" id="PS51007">
    <property type="entry name" value="CYTC"/>
    <property type="match status" value="1"/>
</dbReference>
<keyword evidence="10" id="KW-1133">Transmembrane helix</keyword>
<evidence type="ECO:0000256" key="13">
    <source>
        <dbReference type="ARBA" id="ARBA00023136"/>
    </source>
</evidence>
<dbReference type="Gene3D" id="1.10.760.10">
    <property type="entry name" value="Cytochrome c-like domain"/>
    <property type="match status" value="1"/>
</dbReference>
<dbReference type="GO" id="GO:0020037">
    <property type="term" value="F:heme binding"/>
    <property type="evidence" value="ECO:0007669"/>
    <property type="project" value="InterPro"/>
</dbReference>
<dbReference type="PANTHER" id="PTHR10266">
    <property type="entry name" value="CYTOCHROME C1"/>
    <property type="match status" value="1"/>
</dbReference>
<feature type="binding site" description="covalent" evidence="14">
    <location>
        <position position="180"/>
    </location>
    <ligand>
        <name>heme c</name>
        <dbReference type="ChEBI" id="CHEBI:61717"/>
    </ligand>
</feature>
<feature type="domain" description="Cytochrome c" evidence="15">
    <location>
        <begin position="167"/>
        <end position="319"/>
    </location>
</feature>
<dbReference type="GO" id="GO:0005743">
    <property type="term" value="C:mitochondrial inner membrane"/>
    <property type="evidence" value="ECO:0007669"/>
    <property type="project" value="UniProtKB-SubCell"/>
</dbReference>